<evidence type="ECO:0000313" key="1">
    <source>
        <dbReference type="EMBL" id="JAD79289.1"/>
    </source>
</evidence>
<protein>
    <submittedName>
        <fullName evidence="1">Uncharacterized protein</fullName>
    </submittedName>
</protein>
<dbReference type="EMBL" id="GBRH01218606">
    <property type="protein sequence ID" value="JAD79289.1"/>
    <property type="molecule type" value="Transcribed_RNA"/>
</dbReference>
<sequence length="35" mass="4221">MGSPRQLRRDCSCTITGLKEFFRKITKRTFLCKIW</sequence>
<name>A0A0A9CSI4_ARUDO</name>
<dbReference type="AlphaFoldDB" id="A0A0A9CSI4"/>
<proteinExistence type="predicted"/>
<organism evidence="1">
    <name type="scientific">Arundo donax</name>
    <name type="common">Giant reed</name>
    <name type="synonym">Donax arundinaceus</name>
    <dbReference type="NCBI Taxonomy" id="35708"/>
    <lineage>
        <taxon>Eukaryota</taxon>
        <taxon>Viridiplantae</taxon>
        <taxon>Streptophyta</taxon>
        <taxon>Embryophyta</taxon>
        <taxon>Tracheophyta</taxon>
        <taxon>Spermatophyta</taxon>
        <taxon>Magnoliopsida</taxon>
        <taxon>Liliopsida</taxon>
        <taxon>Poales</taxon>
        <taxon>Poaceae</taxon>
        <taxon>PACMAD clade</taxon>
        <taxon>Arundinoideae</taxon>
        <taxon>Arundineae</taxon>
        <taxon>Arundo</taxon>
    </lineage>
</organism>
<reference evidence="1" key="2">
    <citation type="journal article" date="2015" name="Data Brief">
        <title>Shoot transcriptome of the giant reed, Arundo donax.</title>
        <authorList>
            <person name="Barrero R.A."/>
            <person name="Guerrero F.D."/>
            <person name="Moolhuijzen P."/>
            <person name="Goolsby J.A."/>
            <person name="Tidwell J."/>
            <person name="Bellgard S.E."/>
            <person name="Bellgard M.I."/>
        </authorList>
    </citation>
    <scope>NUCLEOTIDE SEQUENCE</scope>
    <source>
        <tissue evidence="1">Shoot tissue taken approximately 20 cm above the soil surface</tissue>
    </source>
</reference>
<reference evidence="1" key="1">
    <citation type="submission" date="2014-09" db="EMBL/GenBank/DDBJ databases">
        <authorList>
            <person name="Magalhaes I.L.F."/>
            <person name="Oliveira U."/>
            <person name="Santos F.R."/>
            <person name="Vidigal T.H.D.A."/>
            <person name="Brescovit A.D."/>
            <person name="Santos A.J."/>
        </authorList>
    </citation>
    <scope>NUCLEOTIDE SEQUENCE</scope>
    <source>
        <tissue evidence="1">Shoot tissue taken approximately 20 cm above the soil surface</tissue>
    </source>
</reference>
<accession>A0A0A9CSI4</accession>